<dbReference type="GO" id="GO:0000820">
    <property type="term" value="P:regulation of glutamine family amino acid metabolic process"/>
    <property type="evidence" value="ECO:0007669"/>
    <property type="project" value="TreeGrafter"/>
</dbReference>
<dbReference type="EC" id="2.7.7.42" evidence="9"/>
<evidence type="ECO:0000256" key="2">
    <source>
        <dbReference type="ARBA" id="ARBA00022695"/>
    </source>
</evidence>
<dbReference type="GO" id="GO:0008882">
    <property type="term" value="F:[glutamate-ammonia-ligase] adenylyltransferase activity"/>
    <property type="evidence" value="ECO:0007669"/>
    <property type="project" value="UniProtKB-EC"/>
</dbReference>
<dbReference type="CDD" id="cd05401">
    <property type="entry name" value="NT_GlnE_GlnD_like"/>
    <property type="match status" value="2"/>
</dbReference>
<dbReference type="GO" id="GO:0005524">
    <property type="term" value="F:ATP binding"/>
    <property type="evidence" value="ECO:0007669"/>
    <property type="project" value="UniProtKB-KW"/>
</dbReference>
<sequence length="854" mass="92901">MRPADPELAARQLQRLAEAGVAGVPAPRLLAVLGASSALGDHLIAYPEDIAALDGHVPALGDLKRDYRRSLLRIAADDLVGAVDTEATMRALSGLADATMAEALPGGSADFELAVVAMGKCGANELNYVSDVDVIFVAEGDLTAASAAAAAMMTSCGLAAWPVDAGLRPEGRSGPLVRSLASHAAYYRKWAHTWEFQALLKARHAAGDADLGRAWLDDVTPLVWRAGDRPNIVEDVRAMRRRVEAHNRDGEREIKLGPGGLRDIEFTVQLLQLVHGRADESLRAAGTLPALRALTAGGYVGRADGEILEQAYLFLRTVEHRLQLQRLRRTHTVPSDAHGLRWLAGSLDSTVEEFDREWRRHAREVRRLHEKLLYRPLLEAVAKVPTEGLRLTAKAAGDRLGILGFADPAGALRHIEALTGGVTRTAAIQKTLLPVLLAEWADAPSPDQGLLAYRHVSEKLGSTPWYLRLLRDEGPVALRLARLLGLSRYVTDLLARDPEALRLLAEDRELVPSTPEALRRGLEAAVARHTSAESAVSAIRAQRRRELLRIACADMLGKLDPVAVGRALSDVTDAVLDATVRLANPAGRFAIIGMGRLGGSEQSFGSDVDVLFVCDDGEEQQGMWIAEQVRSLLGAPAPDPPLIIDAGLRPEGRQGPLVRSLTAYRQYYAKWAQVWEVQALLRARPVAGDPTLGAEFVAMADRVRYPAHGLTLAQVTEIRRIKARVDSERLPRGADPTTHVKLGRGGLADVEWTVQLLQLRHGVRGTSTLTALAALRLDPADEEALRDAWLLASRVRDALMLIRGRPGDQLPRHGVELAGIVRVLGRSGDPQEFVQEYLRTARHARAVVERLFYQ</sequence>
<keyword evidence="1 9" id="KW-0808">Transferase</keyword>
<dbReference type="GO" id="GO:0005829">
    <property type="term" value="C:cytosol"/>
    <property type="evidence" value="ECO:0007669"/>
    <property type="project" value="TreeGrafter"/>
</dbReference>
<accession>A0A8J7KLQ7</accession>
<dbReference type="RefSeq" id="WP_197005038.1">
    <property type="nucleotide sequence ID" value="NZ_BONS01000017.1"/>
</dbReference>
<dbReference type="Pfam" id="PF03710">
    <property type="entry name" value="GlnE"/>
    <property type="match status" value="2"/>
</dbReference>
<keyword evidence="3" id="KW-0547">Nucleotide-binding</keyword>
<dbReference type="Gene3D" id="3.30.460.10">
    <property type="entry name" value="Beta Polymerase, domain 2"/>
    <property type="match status" value="2"/>
</dbReference>
<keyword evidence="4" id="KW-0067">ATP-binding</keyword>
<feature type="domain" description="PII-uridylyltransferase/Glutamine-synthetase adenylyltransferase" evidence="8">
    <location>
        <begin position="239"/>
        <end position="373"/>
    </location>
</feature>
<evidence type="ECO:0000259" key="8">
    <source>
        <dbReference type="Pfam" id="PF08335"/>
    </source>
</evidence>
<keyword evidence="10" id="KW-1185">Reference proteome</keyword>
<proteinExistence type="predicted"/>
<dbReference type="Proteomes" id="UP000622552">
    <property type="component" value="Unassembled WGS sequence"/>
</dbReference>
<dbReference type="NCBIfam" id="NF010707">
    <property type="entry name" value="PRK14109.1"/>
    <property type="match status" value="1"/>
</dbReference>
<evidence type="ECO:0000256" key="4">
    <source>
        <dbReference type="ARBA" id="ARBA00022840"/>
    </source>
</evidence>
<comment type="caution">
    <text evidence="9">The sequence shown here is derived from an EMBL/GenBank/DDBJ whole genome shotgun (WGS) entry which is preliminary data.</text>
</comment>
<evidence type="ECO:0000256" key="6">
    <source>
        <dbReference type="ARBA" id="ARBA00023268"/>
    </source>
</evidence>
<evidence type="ECO:0000259" key="7">
    <source>
        <dbReference type="Pfam" id="PF03710"/>
    </source>
</evidence>
<keyword evidence="5" id="KW-0460">Magnesium</keyword>
<name>A0A8J7KLQ7_9ACTN</name>
<dbReference type="Gene3D" id="1.20.120.330">
    <property type="entry name" value="Nucleotidyltransferases domain 2"/>
    <property type="match status" value="2"/>
</dbReference>
<evidence type="ECO:0000256" key="3">
    <source>
        <dbReference type="ARBA" id="ARBA00022741"/>
    </source>
</evidence>
<keyword evidence="6" id="KW-0511">Multifunctional enzyme</keyword>
<evidence type="ECO:0000256" key="5">
    <source>
        <dbReference type="ARBA" id="ARBA00022842"/>
    </source>
</evidence>
<dbReference type="PANTHER" id="PTHR30621:SF0">
    <property type="entry name" value="BIFUNCTIONAL GLUTAMINE SYNTHETASE ADENYLYLTRANSFERASE_ADENYLYL-REMOVING ENZYME"/>
    <property type="match status" value="1"/>
</dbReference>
<dbReference type="PANTHER" id="PTHR30621">
    <property type="entry name" value="GLUTAMINE SYNTHETASE ADENYLYLTRANSFERASE"/>
    <property type="match status" value="1"/>
</dbReference>
<evidence type="ECO:0000313" key="9">
    <source>
        <dbReference type="EMBL" id="MBG6138261.1"/>
    </source>
</evidence>
<dbReference type="InterPro" id="IPR043519">
    <property type="entry name" value="NT_sf"/>
</dbReference>
<dbReference type="SUPFAM" id="SSF81593">
    <property type="entry name" value="Nucleotidyltransferase substrate binding subunit/domain"/>
    <property type="match status" value="2"/>
</dbReference>
<dbReference type="EMBL" id="JADOUF010000001">
    <property type="protein sequence ID" value="MBG6138261.1"/>
    <property type="molecule type" value="Genomic_DNA"/>
</dbReference>
<dbReference type="InterPro" id="IPR023057">
    <property type="entry name" value="GlnE"/>
</dbReference>
<dbReference type="AlphaFoldDB" id="A0A8J7KLQ7"/>
<feature type="domain" description="Glutamate-ammonia ligase adenylyltransferase repeated" evidence="7">
    <location>
        <begin position="41"/>
        <end position="214"/>
    </location>
</feature>
<protein>
    <submittedName>
        <fullName evidence="9">Glutamate-ammonia-ligase adenylyltransferase</fullName>
        <ecNumber evidence="9">2.7.7.42</ecNumber>
    </submittedName>
</protein>
<dbReference type="Pfam" id="PF08335">
    <property type="entry name" value="GlnD_UR_UTase"/>
    <property type="match status" value="2"/>
</dbReference>
<dbReference type="InterPro" id="IPR013546">
    <property type="entry name" value="PII_UdlTrfase/GS_AdlTrfase"/>
</dbReference>
<evidence type="ECO:0000313" key="10">
    <source>
        <dbReference type="Proteomes" id="UP000622552"/>
    </source>
</evidence>
<dbReference type="SUPFAM" id="SSF81301">
    <property type="entry name" value="Nucleotidyltransferase"/>
    <property type="match status" value="2"/>
</dbReference>
<gene>
    <name evidence="9" type="ORF">IW245_004455</name>
</gene>
<feature type="domain" description="PII-uridylyltransferase/Glutamine-synthetase adenylyltransferase" evidence="8">
    <location>
        <begin position="722"/>
        <end position="852"/>
    </location>
</feature>
<evidence type="ECO:0000256" key="1">
    <source>
        <dbReference type="ARBA" id="ARBA00022679"/>
    </source>
</evidence>
<keyword evidence="2 9" id="KW-0548">Nucleotidyltransferase</keyword>
<dbReference type="InterPro" id="IPR005190">
    <property type="entry name" value="GlnE_rpt_dom"/>
</dbReference>
<reference evidence="9" key="1">
    <citation type="submission" date="2020-11" db="EMBL/GenBank/DDBJ databases">
        <title>Sequencing the genomes of 1000 actinobacteria strains.</title>
        <authorList>
            <person name="Klenk H.-P."/>
        </authorList>
    </citation>
    <scope>NUCLEOTIDE SEQUENCE</scope>
    <source>
        <strain evidence="9">DSM 45356</strain>
    </source>
</reference>
<feature type="domain" description="Glutamate-ammonia ligase adenylyltransferase repeated" evidence="7">
    <location>
        <begin position="479"/>
        <end position="697"/>
    </location>
</feature>
<organism evidence="9 10">
    <name type="scientific">Longispora fulva</name>
    <dbReference type="NCBI Taxonomy" id="619741"/>
    <lineage>
        <taxon>Bacteria</taxon>
        <taxon>Bacillati</taxon>
        <taxon>Actinomycetota</taxon>
        <taxon>Actinomycetes</taxon>
        <taxon>Micromonosporales</taxon>
        <taxon>Micromonosporaceae</taxon>
        <taxon>Longispora</taxon>
    </lineage>
</organism>